<dbReference type="Proteomes" id="UP000277214">
    <property type="component" value="Chromosome 1"/>
</dbReference>
<accession>A0A447PLY9</accession>
<gene>
    <name evidence="1" type="ORF">NCTC8272_03177</name>
</gene>
<name>A0A447PLY9_SALET</name>
<proteinExistence type="predicted"/>
<evidence type="ECO:0000313" key="1">
    <source>
        <dbReference type="EMBL" id="VEA39570.1"/>
    </source>
</evidence>
<dbReference type="AlphaFoldDB" id="A0A447PLY9"/>
<dbReference type="EMBL" id="LR134149">
    <property type="protein sequence ID" value="VEA39570.1"/>
    <property type="molecule type" value="Genomic_DNA"/>
</dbReference>
<evidence type="ECO:0000313" key="2">
    <source>
        <dbReference type="Proteomes" id="UP000277214"/>
    </source>
</evidence>
<organism evidence="1 2">
    <name type="scientific">Salmonella enterica I</name>
    <dbReference type="NCBI Taxonomy" id="59201"/>
    <lineage>
        <taxon>Bacteria</taxon>
        <taxon>Pseudomonadati</taxon>
        <taxon>Pseudomonadota</taxon>
        <taxon>Gammaproteobacteria</taxon>
        <taxon>Enterobacterales</taxon>
        <taxon>Enterobacteriaceae</taxon>
        <taxon>Salmonella</taxon>
    </lineage>
</organism>
<reference evidence="1 2" key="1">
    <citation type="submission" date="2018-12" db="EMBL/GenBank/DDBJ databases">
        <authorList>
            <consortium name="Pathogen Informatics"/>
        </authorList>
    </citation>
    <scope>NUCLEOTIDE SEQUENCE [LARGE SCALE GENOMIC DNA]</scope>
    <source>
        <strain evidence="1 2">NCTC8272</strain>
    </source>
</reference>
<sequence length="83" mass="9558">MAANQKCRINAHFVTDAVIRILQHQCNDAFHCAVAVFGEITRNGRKQRLEEVVFPQLLIGFKTVPRLQQLQRLFEQARGRNVV</sequence>
<protein>
    <submittedName>
        <fullName evidence="1">Uncharacterized protein</fullName>
    </submittedName>
</protein>